<evidence type="ECO:0000313" key="5">
    <source>
        <dbReference type="Proteomes" id="UP001474181"/>
    </source>
</evidence>
<proteinExistence type="inferred from homology"/>
<dbReference type="Proteomes" id="UP001474181">
    <property type="component" value="Unassembled WGS sequence"/>
</dbReference>
<dbReference type="InterPro" id="IPR042099">
    <property type="entry name" value="ANL_N_sf"/>
</dbReference>
<dbReference type="InterPro" id="IPR040097">
    <property type="entry name" value="FAAL/FAAC"/>
</dbReference>
<dbReference type="InterPro" id="IPR000873">
    <property type="entry name" value="AMP-dep_synth/lig_dom"/>
</dbReference>
<dbReference type="RefSeq" id="WP_350776318.1">
    <property type="nucleotide sequence ID" value="NZ_JBEPEK010000006.1"/>
</dbReference>
<dbReference type="Gene3D" id="3.30.300.30">
    <property type="match status" value="1"/>
</dbReference>
<sequence>MTIDTARAHTIGSAFLDWAAERPEQVALTIYRGSSETEHPSLTYAELARRAGRRAEELASRLSPGERVLLSLPTGTQFVELYLACMFAGLIAVPTPPLGGSAIAAERVAVIAGDCRPGLAFTTPESKDVTAERLRCHGLGHIPVETPGDVSPGEAPASILRERNVSSDTLAVLQYSSGSTGSPKGVMLDHGNILANVAALRAFGGIGVPGDSFGSWMPLHHDFGLFVQLTAALLHGIPSVLMSPSVFVKRPVEWFRMMDRFGTTVTSAPDFAFGLGLRLIRDDQLEGLDLSKVGCFVNGSEPIDASTMAAFAKRFAGIGLRPEVYTPGYGMAEATVYVSSTPRDREPRVLVVDPRQAEAAENPRLVVTMGGAGKEVVGVGMPGAHETRIVDPQTLQVLPDSAIGEVWLRGDSVGRGYWDKPELSAQAFRARVAGDPDDAPGWLRTGDLGSIVDGELFITGRLKEMVIVRGRNLFPHDLEQEARLAHSALQGFVGAAFGVTAPDERIVLVHEVDPRVPAEDLPGVAKDVLRRLTASFGVPVRNILLVRRGTVRRTTSGKIQRQAMRDMFLADAIPSLHSELDADVRRLRAVDAP</sequence>
<accession>A0ABV1WPH1</accession>
<evidence type="ECO:0000256" key="2">
    <source>
        <dbReference type="ARBA" id="ARBA00022598"/>
    </source>
</evidence>
<dbReference type="CDD" id="cd05931">
    <property type="entry name" value="FAAL"/>
    <property type="match status" value="1"/>
</dbReference>
<evidence type="ECO:0000259" key="3">
    <source>
        <dbReference type="Pfam" id="PF00501"/>
    </source>
</evidence>
<dbReference type="GO" id="GO:0016874">
    <property type="term" value="F:ligase activity"/>
    <property type="evidence" value="ECO:0007669"/>
    <property type="project" value="UniProtKB-KW"/>
</dbReference>
<dbReference type="EMBL" id="JBEPEK010000006">
    <property type="protein sequence ID" value="MER7178204.1"/>
    <property type="molecule type" value="Genomic_DNA"/>
</dbReference>
<dbReference type="InterPro" id="IPR020845">
    <property type="entry name" value="AMP-binding_CS"/>
</dbReference>
<keyword evidence="5" id="KW-1185">Reference proteome</keyword>
<dbReference type="Gene3D" id="3.40.50.12780">
    <property type="entry name" value="N-terminal domain of ligase-like"/>
    <property type="match status" value="1"/>
</dbReference>
<name>A0ABV1WPH1_9ACTN</name>
<dbReference type="InterPro" id="IPR045851">
    <property type="entry name" value="AMP-bd_C_sf"/>
</dbReference>
<reference evidence="4 5" key="1">
    <citation type="submission" date="2024-06" db="EMBL/GenBank/DDBJ databases">
        <title>The Natural Products Discovery Center: Release of the First 8490 Sequenced Strains for Exploring Actinobacteria Biosynthetic Diversity.</title>
        <authorList>
            <person name="Kalkreuter E."/>
            <person name="Kautsar S.A."/>
            <person name="Yang D."/>
            <person name="Bader C.D."/>
            <person name="Teijaro C.N."/>
            <person name="Fluegel L."/>
            <person name="Davis C.M."/>
            <person name="Simpson J.R."/>
            <person name="Lauterbach L."/>
            <person name="Steele A.D."/>
            <person name="Gui C."/>
            <person name="Meng S."/>
            <person name="Li G."/>
            <person name="Viehrig K."/>
            <person name="Ye F."/>
            <person name="Su P."/>
            <person name="Kiefer A.F."/>
            <person name="Nichols A."/>
            <person name="Cepeda A.J."/>
            <person name="Yan W."/>
            <person name="Fan B."/>
            <person name="Jiang Y."/>
            <person name="Adhikari A."/>
            <person name="Zheng C.-J."/>
            <person name="Schuster L."/>
            <person name="Cowan T.M."/>
            <person name="Smanski M.J."/>
            <person name="Chevrette M.G."/>
            <person name="De Carvalho L.P.S."/>
            <person name="Shen B."/>
        </authorList>
    </citation>
    <scope>NUCLEOTIDE SEQUENCE [LARGE SCALE GENOMIC DNA]</scope>
    <source>
        <strain evidence="4 5">NPDC000234</strain>
    </source>
</reference>
<evidence type="ECO:0000256" key="1">
    <source>
        <dbReference type="ARBA" id="ARBA00006432"/>
    </source>
</evidence>
<gene>
    <name evidence="4" type="ORF">ABT404_01705</name>
</gene>
<evidence type="ECO:0000313" key="4">
    <source>
        <dbReference type="EMBL" id="MER7178204.1"/>
    </source>
</evidence>
<dbReference type="SUPFAM" id="SSF56801">
    <property type="entry name" value="Acetyl-CoA synthetase-like"/>
    <property type="match status" value="1"/>
</dbReference>
<dbReference type="PANTHER" id="PTHR22754">
    <property type="entry name" value="DISCO-INTERACTING PROTEIN 2 DIP2 -RELATED"/>
    <property type="match status" value="1"/>
</dbReference>
<comment type="similarity">
    <text evidence="1">Belongs to the ATP-dependent AMP-binding enzyme family.</text>
</comment>
<dbReference type="PROSITE" id="PS00455">
    <property type="entry name" value="AMP_BINDING"/>
    <property type="match status" value="1"/>
</dbReference>
<protein>
    <submittedName>
        <fullName evidence="4">Fatty acyl-AMP ligase</fullName>
    </submittedName>
</protein>
<dbReference type="Pfam" id="PF00501">
    <property type="entry name" value="AMP-binding"/>
    <property type="match status" value="1"/>
</dbReference>
<feature type="domain" description="AMP-dependent synthetase/ligase" evidence="3">
    <location>
        <begin position="17"/>
        <end position="418"/>
    </location>
</feature>
<organism evidence="4 5">
    <name type="scientific">Streptomyces hyaluromycini</name>
    <dbReference type="NCBI Taxonomy" id="1377993"/>
    <lineage>
        <taxon>Bacteria</taxon>
        <taxon>Bacillati</taxon>
        <taxon>Actinomycetota</taxon>
        <taxon>Actinomycetes</taxon>
        <taxon>Kitasatosporales</taxon>
        <taxon>Streptomycetaceae</taxon>
        <taxon>Streptomyces</taxon>
    </lineage>
</organism>
<keyword evidence="2 4" id="KW-0436">Ligase</keyword>
<comment type="caution">
    <text evidence="4">The sequence shown here is derived from an EMBL/GenBank/DDBJ whole genome shotgun (WGS) entry which is preliminary data.</text>
</comment>
<dbReference type="PANTHER" id="PTHR22754:SF32">
    <property type="entry name" value="DISCO-INTERACTING PROTEIN 2"/>
    <property type="match status" value="1"/>
</dbReference>